<evidence type="ECO:0000256" key="2">
    <source>
        <dbReference type="ARBA" id="ARBA00022729"/>
    </source>
</evidence>
<keyword evidence="6" id="KW-1185">Reference proteome</keyword>
<keyword evidence="2 3" id="KW-0732">Signal</keyword>
<sequence length="420" mass="42501">MNRTSTRSAALLAAALLVSLTACSTKGANTSAEAGAGGVKAGPGVTDTSITLGVLTDLSGPVAPLGKSSLQAQQLYMDQVNAAGGVCGRQVKLLVRDHGYDVQKAVAAYAEIQPQVAAMGQLLGSGQTAALLDSLEKDRLLALVGGNSASLLGNAHAQLIGTTYGIEMVNGLEFLAKAAKLAPGDKVGMVYQDGDYGGNALVGARFAAGKAGVQLVEQTVKPTDTDMTAQVTALKAAGVKAIAFSGTPAQTASLVGVAAATGLLVPVLANSPAYVPQLLDTPAKPALEKLLFVSSAQPSLDSANPGVQKLVADYQAKYPNEKLNQAIEVGAVDAKLMVDTLKAACQAKDLSRDGITAALRTLKQFDNGLGGVQDYSDPAKAPTQKTYVLQPASGVTGGLKTVQDAGTAVGLTEYLATAHG</sequence>
<dbReference type="Proteomes" id="UP001500897">
    <property type="component" value="Unassembled WGS sequence"/>
</dbReference>
<dbReference type="EMBL" id="BAAANS010000075">
    <property type="protein sequence ID" value="GAA2120839.1"/>
    <property type="molecule type" value="Genomic_DNA"/>
</dbReference>
<evidence type="ECO:0000313" key="6">
    <source>
        <dbReference type="Proteomes" id="UP001500897"/>
    </source>
</evidence>
<dbReference type="SUPFAM" id="SSF53822">
    <property type="entry name" value="Periplasmic binding protein-like I"/>
    <property type="match status" value="1"/>
</dbReference>
<name>A0ABP5JW00_9ACTN</name>
<comment type="similarity">
    <text evidence="1">Belongs to the leucine-binding protein family.</text>
</comment>
<dbReference type="CDD" id="cd06343">
    <property type="entry name" value="PBP1_ABC_ligand_binding-like"/>
    <property type="match status" value="1"/>
</dbReference>
<dbReference type="Gene3D" id="3.40.50.2300">
    <property type="match status" value="2"/>
</dbReference>
<dbReference type="Pfam" id="PF13458">
    <property type="entry name" value="Peripla_BP_6"/>
    <property type="match status" value="1"/>
</dbReference>
<dbReference type="RefSeq" id="WP_344558179.1">
    <property type="nucleotide sequence ID" value="NZ_BAAANS010000075.1"/>
</dbReference>
<reference evidence="6" key="1">
    <citation type="journal article" date="2019" name="Int. J. Syst. Evol. Microbiol.">
        <title>The Global Catalogue of Microorganisms (GCM) 10K type strain sequencing project: providing services to taxonomists for standard genome sequencing and annotation.</title>
        <authorList>
            <consortium name="The Broad Institute Genomics Platform"/>
            <consortium name="The Broad Institute Genome Sequencing Center for Infectious Disease"/>
            <person name="Wu L."/>
            <person name="Ma J."/>
        </authorList>
    </citation>
    <scope>NUCLEOTIDE SEQUENCE [LARGE SCALE GENOMIC DNA]</scope>
    <source>
        <strain evidence="6">JCM 14559</strain>
    </source>
</reference>
<dbReference type="InterPro" id="IPR028081">
    <property type="entry name" value="Leu-bd"/>
</dbReference>
<gene>
    <name evidence="5" type="ORF">GCM10009759_70050</name>
</gene>
<evidence type="ECO:0000256" key="1">
    <source>
        <dbReference type="ARBA" id="ARBA00010062"/>
    </source>
</evidence>
<evidence type="ECO:0000313" key="5">
    <source>
        <dbReference type="EMBL" id="GAA2120839.1"/>
    </source>
</evidence>
<evidence type="ECO:0000259" key="4">
    <source>
        <dbReference type="Pfam" id="PF13458"/>
    </source>
</evidence>
<feature type="chain" id="PRO_5046138847" evidence="3">
    <location>
        <begin position="25"/>
        <end position="420"/>
    </location>
</feature>
<proteinExistence type="inferred from homology"/>
<accession>A0ABP5JW00</accession>
<comment type="caution">
    <text evidence="5">The sequence shown here is derived from an EMBL/GenBank/DDBJ whole genome shotgun (WGS) entry which is preliminary data.</text>
</comment>
<evidence type="ECO:0000256" key="3">
    <source>
        <dbReference type="SAM" id="SignalP"/>
    </source>
</evidence>
<protein>
    <submittedName>
        <fullName evidence="5">ABC transporter substrate-binding protein</fullName>
    </submittedName>
</protein>
<organism evidence="5 6">
    <name type="scientific">Kitasatospora saccharophila</name>
    <dbReference type="NCBI Taxonomy" id="407973"/>
    <lineage>
        <taxon>Bacteria</taxon>
        <taxon>Bacillati</taxon>
        <taxon>Actinomycetota</taxon>
        <taxon>Actinomycetes</taxon>
        <taxon>Kitasatosporales</taxon>
        <taxon>Streptomycetaceae</taxon>
        <taxon>Kitasatospora</taxon>
    </lineage>
</organism>
<dbReference type="PANTHER" id="PTHR47235:SF1">
    <property type="entry name" value="BLR6548 PROTEIN"/>
    <property type="match status" value="1"/>
</dbReference>
<dbReference type="PANTHER" id="PTHR47235">
    <property type="entry name" value="BLR6548 PROTEIN"/>
    <property type="match status" value="1"/>
</dbReference>
<feature type="domain" description="Leucine-binding protein" evidence="4">
    <location>
        <begin position="49"/>
        <end position="391"/>
    </location>
</feature>
<dbReference type="InterPro" id="IPR028082">
    <property type="entry name" value="Peripla_BP_I"/>
</dbReference>
<feature type="signal peptide" evidence="3">
    <location>
        <begin position="1"/>
        <end position="24"/>
    </location>
</feature>
<dbReference type="PROSITE" id="PS51257">
    <property type="entry name" value="PROKAR_LIPOPROTEIN"/>
    <property type="match status" value="1"/>
</dbReference>